<reference evidence="1" key="2">
    <citation type="submission" date="2022-01" db="EMBL/GenBank/DDBJ databases">
        <authorList>
            <person name="Yamashiro T."/>
            <person name="Shiraishi A."/>
            <person name="Satake H."/>
            <person name="Nakayama K."/>
        </authorList>
    </citation>
    <scope>NUCLEOTIDE SEQUENCE</scope>
</reference>
<proteinExistence type="predicted"/>
<dbReference type="Proteomes" id="UP001151760">
    <property type="component" value="Unassembled WGS sequence"/>
</dbReference>
<sequence>MDNQHSSSVKHAPTEYSILTSSLVNCRLSFFQIDNIVDARLAKKSSKADAMELLHKNFRDISRNGECLEACIILDHINNNLKGFFFLLYCGFSVKPFGCAYVLTLSAVGTHSSSRAMDLFLSLEDSNDSA</sequence>
<name>A0ABQ5ISD4_9ASTR</name>
<dbReference type="EMBL" id="BQNB010021128">
    <property type="protein sequence ID" value="GJU03176.1"/>
    <property type="molecule type" value="Genomic_DNA"/>
</dbReference>
<evidence type="ECO:0000313" key="1">
    <source>
        <dbReference type="EMBL" id="GJU03176.1"/>
    </source>
</evidence>
<comment type="caution">
    <text evidence="1">The sequence shown here is derived from an EMBL/GenBank/DDBJ whole genome shotgun (WGS) entry which is preliminary data.</text>
</comment>
<gene>
    <name evidence="1" type="ORF">Tco_1113514</name>
</gene>
<reference evidence="1" key="1">
    <citation type="journal article" date="2022" name="Int. J. Mol. Sci.">
        <title>Draft Genome of Tanacetum Coccineum: Genomic Comparison of Closely Related Tanacetum-Family Plants.</title>
        <authorList>
            <person name="Yamashiro T."/>
            <person name="Shiraishi A."/>
            <person name="Nakayama K."/>
            <person name="Satake H."/>
        </authorList>
    </citation>
    <scope>NUCLEOTIDE SEQUENCE</scope>
</reference>
<protein>
    <submittedName>
        <fullName evidence="1">Uncharacterized protein</fullName>
    </submittedName>
</protein>
<evidence type="ECO:0000313" key="2">
    <source>
        <dbReference type="Proteomes" id="UP001151760"/>
    </source>
</evidence>
<keyword evidence="2" id="KW-1185">Reference proteome</keyword>
<accession>A0ABQ5ISD4</accession>
<organism evidence="1 2">
    <name type="scientific">Tanacetum coccineum</name>
    <dbReference type="NCBI Taxonomy" id="301880"/>
    <lineage>
        <taxon>Eukaryota</taxon>
        <taxon>Viridiplantae</taxon>
        <taxon>Streptophyta</taxon>
        <taxon>Embryophyta</taxon>
        <taxon>Tracheophyta</taxon>
        <taxon>Spermatophyta</taxon>
        <taxon>Magnoliopsida</taxon>
        <taxon>eudicotyledons</taxon>
        <taxon>Gunneridae</taxon>
        <taxon>Pentapetalae</taxon>
        <taxon>asterids</taxon>
        <taxon>campanulids</taxon>
        <taxon>Asterales</taxon>
        <taxon>Asteraceae</taxon>
        <taxon>Asteroideae</taxon>
        <taxon>Anthemideae</taxon>
        <taxon>Anthemidinae</taxon>
        <taxon>Tanacetum</taxon>
    </lineage>
</organism>